<gene>
    <name evidence="1" type="ORF">CU102_00405</name>
</gene>
<organism evidence="1 2">
    <name type="scientific">Phyllobacterium brassicacearum</name>
    <dbReference type="NCBI Taxonomy" id="314235"/>
    <lineage>
        <taxon>Bacteria</taxon>
        <taxon>Pseudomonadati</taxon>
        <taxon>Pseudomonadota</taxon>
        <taxon>Alphaproteobacteria</taxon>
        <taxon>Hyphomicrobiales</taxon>
        <taxon>Phyllobacteriaceae</taxon>
        <taxon>Phyllobacterium</taxon>
    </lineage>
</organism>
<name>A0A2P7BVR0_9HYPH</name>
<evidence type="ECO:0000313" key="2">
    <source>
        <dbReference type="Proteomes" id="UP000241444"/>
    </source>
</evidence>
<proteinExistence type="predicted"/>
<evidence type="ECO:0000313" key="1">
    <source>
        <dbReference type="EMBL" id="PSH70559.1"/>
    </source>
</evidence>
<accession>A0A2P7BVR0</accession>
<reference evidence="2" key="1">
    <citation type="submission" date="2017-11" db="EMBL/GenBank/DDBJ databases">
        <authorList>
            <person name="Kuznetsova I."/>
            <person name="Sazanova A."/>
            <person name="Chirak E."/>
            <person name="Safronova V."/>
            <person name="Willems A."/>
        </authorList>
    </citation>
    <scope>NUCLEOTIDE SEQUENCE [LARGE SCALE GENOMIC DNA]</scope>
    <source>
        <strain evidence="2">STM 196</strain>
    </source>
</reference>
<dbReference type="EMBL" id="PGGO01000001">
    <property type="protein sequence ID" value="PSH70559.1"/>
    <property type="molecule type" value="Genomic_DNA"/>
</dbReference>
<comment type="caution">
    <text evidence="1">The sequence shown here is derived from an EMBL/GenBank/DDBJ whole genome shotgun (WGS) entry which is preliminary data.</text>
</comment>
<protein>
    <submittedName>
        <fullName evidence="1">Uncharacterized protein</fullName>
    </submittedName>
</protein>
<dbReference type="AlphaFoldDB" id="A0A2P7BVR0"/>
<dbReference type="Proteomes" id="UP000241444">
    <property type="component" value="Unassembled WGS sequence"/>
</dbReference>
<keyword evidence="2" id="KW-1185">Reference proteome</keyword>
<sequence>MDHDIRSRIKDVAERTSIGDQFERKQQHLKQMLDDGIPYNAAVAESEVMFETGYFERTDDEFERILFGRTRNGHTASPVSSFARDAMSWK</sequence>